<dbReference type="SUPFAM" id="SSF140856">
    <property type="entry name" value="USP8 N-terminal domain-like"/>
    <property type="match status" value="1"/>
</dbReference>
<sequence>MSERKPFTVKELTEEARHFVFDSRLSLARWINVCKSLLQQADVYYYEHDFEQAYVLYSRFTLIVLEYLPDHKEMEKSHITRQNKAKVKLLKIDTMSALDKMEEIKPIIEQRVAAWDYEQKERARLIQYEREAQINHYQKQYREAQRRQSQGITDREYEKLLFDIQKLQAPGSSSTKSSSSAVSTSPSNSITYPSTQYEHAVPIKGTMETLIPSKPPPLPPLPLSEPIKPLTPANTLVEESAPSSSPSSTDKSKAVLHRIRATTEGGEPLRSVFLPTSLRPDFLRVAQTNTDSKLETCGMLCGKLSLNAFFITHLVIPHQESTPDTCATIHEEILFDYLDTNDLILLGWIHTHPTQSCFMSSVDLHTQSSYQLMLKESIAIVCAPTQTPSWDIYRLTDPNGTSIIRRCPKSSFHPHPEPNIYKSTMRHGHVVMGKDLPYKLVDLRSIKPSDD</sequence>
<comment type="similarity">
    <text evidence="2">Belongs to the peptidase M67C family.</text>
</comment>
<evidence type="ECO:0000256" key="6">
    <source>
        <dbReference type="ARBA" id="ARBA00022723"/>
    </source>
</evidence>
<dbReference type="GeneID" id="43579973"/>
<dbReference type="CDD" id="cd08066">
    <property type="entry name" value="MPN_AMSH_like"/>
    <property type="match status" value="1"/>
</dbReference>
<dbReference type="PANTHER" id="PTHR12947:SF13">
    <property type="entry name" value="FI19924P1"/>
    <property type="match status" value="1"/>
</dbReference>
<evidence type="ECO:0000256" key="3">
    <source>
        <dbReference type="ARBA" id="ARBA00022670"/>
    </source>
</evidence>
<dbReference type="Proteomes" id="UP000398389">
    <property type="component" value="Unassembled WGS sequence"/>
</dbReference>
<keyword evidence="5" id="KW-0789">Thiol protease inhibitor</keyword>
<dbReference type="RefSeq" id="XP_031851764.1">
    <property type="nucleotide sequence ID" value="XM_031995873.1"/>
</dbReference>
<dbReference type="SMART" id="SM00232">
    <property type="entry name" value="JAB_MPN"/>
    <property type="match status" value="1"/>
</dbReference>
<evidence type="ECO:0000313" key="16">
    <source>
        <dbReference type="EMBL" id="VVT46310.1"/>
    </source>
</evidence>
<protein>
    <recommendedName>
        <fullName evidence="13">Regulator of free ubiquitin chains 1</fullName>
    </recommendedName>
</protein>
<dbReference type="AlphaFoldDB" id="A0A5E8B484"/>
<dbReference type="InterPro" id="IPR037518">
    <property type="entry name" value="MPN"/>
</dbReference>
<dbReference type="SUPFAM" id="SSF102712">
    <property type="entry name" value="JAB1/MPN domain"/>
    <property type="match status" value="1"/>
</dbReference>
<dbReference type="PANTHER" id="PTHR12947">
    <property type="entry name" value="AMSH-LIKE PROTEASE"/>
    <property type="match status" value="1"/>
</dbReference>
<evidence type="ECO:0000256" key="14">
    <source>
        <dbReference type="SAM" id="MobiDB-lite"/>
    </source>
</evidence>
<dbReference type="GO" id="GO:0006508">
    <property type="term" value="P:proteolysis"/>
    <property type="evidence" value="ECO:0007669"/>
    <property type="project" value="UniProtKB-KW"/>
</dbReference>
<dbReference type="FunFam" id="3.40.140.10:FF:000033">
    <property type="entry name" value="AMSH-like protease sst2"/>
    <property type="match status" value="1"/>
</dbReference>
<feature type="region of interest" description="Disordered" evidence="14">
    <location>
        <begin position="168"/>
        <end position="193"/>
    </location>
</feature>
<dbReference type="GO" id="GO:0046872">
    <property type="term" value="F:metal ion binding"/>
    <property type="evidence" value="ECO:0007669"/>
    <property type="project" value="UniProtKB-KW"/>
</dbReference>
<evidence type="ECO:0000256" key="7">
    <source>
        <dbReference type="ARBA" id="ARBA00022786"/>
    </source>
</evidence>
<comment type="function">
    <text evidence="11">Inhibitor of the DOA4 deubiquitinase involved in the regulation of protein degradation by the proteasome and maintenance of a normal level of free ubiquitin.</text>
</comment>
<keyword evidence="4" id="KW-0646">Protease inhibitor</keyword>
<name>A0A5E8B484_9ASCO</name>
<keyword evidence="6" id="KW-0479">Metal-binding</keyword>
<keyword evidence="3" id="KW-0645">Protease</keyword>
<dbReference type="GO" id="GO:0070536">
    <property type="term" value="P:protein K63-linked deubiquitination"/>
    <property type="evidence" value="ECO:0007669"/>
    <property type="project" value="InterPro"/>
</dbReference>
<dbReference type="GO" id="GO:0016020">
    <property type="term" value="C:membrane"/>
    <property type="evidence" value="ECO:0007669"/>
    <property type="project" value="TreeGrafter"/>
</dbReference>
<gene>
    <name evidence="16" type="ORF">SAPINGB_P001150</name>
</gene>
<keyword evidence="8" id="KW-0378">Hydrolase</keyword>
<dbReference type="GO" id="GO:0004869">
    <property type="term" value="F:cysteine-type endopeptidase inhibitor activity"/>
    <property type="evidence" value="ECO:0007669"/>
    <property type="project" value="UniProtKB-KW"/>
</dbReference>
<dbReference type="Gene3D" id="3.40.140.10">
    <property type="entry name" value="Cytidine Deaminase, domain 2"/>
    <property type="match status" value="1"/>
</dbReference>
<comment type="similarity">
    <text evidence="12">Belongs to the RFU1 family.</text>
</comment>
<dbReference type="InterPro" id="IPR015063">
    <property type="entry name" value="USP8_dimer"/>
</dbReference>
<evidence type="ECO:0000256" key="1">
    <source>
        <dbReference type="ARBA" id="ARBA00001947"/>
    </source>
</evidence>
<organism evidence="16 17">
    <name type="scientific">Magnusiomyces paraingens</name>
    <dbReference type="NCBI Taxonomy" id="2606893"/>
    <lineage>
        <taxon>Eukaryota</taxon>
        <taxon>Fungi</taxon>
        <taxon>Dikarya</taxon>
        <taxon>Ascomycota</taxon>
        <taxon>Saccharomycotina</taxon>
        <taxon>Dipodascomycetes</taxon>
        <taxon>Dipodascales</taxon>
        <taxon>Dipodascaceae</taxon>
        <taxon>Magnusiomyces</taxon>
    </lineage>
</organism>
<keyword evidence="17" id="KW-1185">Reference proteome</keyword>
<evidence type="ECO:0000256" key="4">
    <source>
        <dbReference type="ARBA" id="ARBA00022690"/>
    </source>
</evidence>
<dbReference type="OrthoDB" id="3640at2759"/>
<evidence type="ECO:0000256" key="11">
    <source>
        <dbReference type="ARBA" id="ARBA00037208"/>
    </source>
</evidence>
<accession>A0A5E8B484</accession>
<keyword evidence="7" id="KW-0833">Ubl conjugation pathway</keyword>
<feature type="compositionally biased region" description="Low complexity" evidence="14">
    <location>
        <begin position="172"/>
        <end position="191"/>
    </location>
</feature>
<evidence type="ECO:0000256" key="12">
    <source>
        <dbReference type="ARBA" id="ARBA00038426"/>
    </source>
</evidence>
<comment type="cofactor">
    <cofactor evidence="1">
        <name>Zn(2+)</name>
        <dbReference type="ChEBI" id="CHEBI:29105"/>
    </cofactor>
</comment>
<evidence type="ECO:0000313" key="17">
    <source>
        <dbReference type="Proteomes" id="UP000398389"/>
    </source>
</evidence>
<dbReference type="EMBL" id="CABVLU010000001">
    <property type="protein sequence ID" value="VVT46310.1"/>
    <property type="molecule type" value="Genomic_DNA"/>
</dbReference>
<dbReference type="Pfam" id="PF08969">
    <property type="entry name" value="USP8_dimer"/>
    <property type="match status" value="1"/>
</dbReference>
<keyword evidence="10" id="KW-0482">Metalloprotease</keyword>
<evidence type="ECO:0000256" key="8">
    <source>
        <dbReference type="ARBA" id="ARBA00022801"/>
    </source>
</evidence>
<dbReference type="InterPro" id="IPR000555">
    <property type="entry name" value="JAMM/MPN+_dom"/>
</dbReference>
<dbReference type="GO" id="GO:0061578">
    <property type="term" value="F:K63-linked deubiquitinase activity"/>
    <property type="evidence" value="ECO:0007669"/>
    <property type="project" value="InterPro"/>
</dbReference>
<dbReference type="GO" id="GO:0140492">
    <property type="term" value="F:metal-dependent deubiquitinase activity"/>
    <property type="evidence" value="ECO:0007669"/>
    <property type="project" value="InterPro"/>
</dbReference>
<dbReference type="InterPro" id="IPR044098">
    <property type="entry name" value="STAMBP/STALP-like_MPN"/>
</dbReference>
<reference evidence="16 17" key="1">
    <citation type="submission" date="2019-09" db="EMBL/GenBank/DDBJ databases">
        <authorList>
            <person name="Brejova B."/>
        </authorList>
    </citation>
    <scope>NUCLEOTIDE SEQUENCE [LARGE SCALE GENOMIC DNA]</scope>
</reference>
<feature type="domain" description="MPN" evidence="15">
    <location>
        <begin position="272"/>
        <end position="399"/>
    </location>
</feature>
<proteinExistence type="inferred from homology"/>
<evidence type="ECO:0000256" key="9">
    <source>
        <dbReference type="ARBA" id="ARBA00022833"/>
    </source>
</evidence>
<dbReference type="Pfam" id="PF01398">
    <property type="entry name" value="JAB"/>
    <property type="match status" value="1"/>
</dbReference>
<keyword evidence="9" id="KW-0862">Zinc</keyword>
<dbReference type="Gene3D" id="1.20.58.80">
    <property type="entry name" value="Phosphotransferase system, lactose/cellobiose-type IIA subunit"/>
    <property type="match status" value="1"/>
</dbReference>
<evidence type="ECO:0000256" key="5">
    <source>
        <dbReference type="ARBA" id="ARBA00022704"/>
    </source>
</evidence>
<evidence type="ECO:0000259" key="15">
    <source>
        <dbReference type="PROSITE" id="PS50249"/>
    </source>
</evidence>
<evidence type="ECO:0000256" key="10">
    <source>
        <dbReference type="ARBA" id="ARBA00023049"/>
    </source>
</evidence>
<dbReference type="GO" id="GO:0005768">
    <property type="term" value="C:endosome"/>
    <property type="evidence" value="ECO:0007669"/>
    <property type="project" value="TreeGrafter"/>
</dbReference>
<evidence type="ECO:0000256" key="2">
    <source>
        <dbReference type="ARBA" id="ARBA00010981"/>
    </source>
</evidence>
<dbReference type="PROSITE" id="PS50249">
    <property type="entry name" value="MPN"/>
    <property type="match status" value="1"/>
</dbReference>
<evidence type="ECO:0000256" key="13">
    <source>
        <dbReference type="ARBA" id="ARBA00039609"/>
    </source>
</evidence>